<gene>
    <name evidence="1" type="ORF">GcM3_169013</name>
</gene>
<proteinExistence type="predicted"/>
<dbReference type="AlphaFoldDB" id="A0A420HRD1"/>
<comment type="caution">
    <text evidence="1">The sequence shown here is derived from an EMBL/GenBank/DDBJ whole genome shotgun (WGS) entry which is preliminary data.</text>
</comment>
<dbReference type="Gene3D" id="3.40.50.720">
    <property type="entry name" value="NAD(P)-binding Rossmann-like Domain"/>
    <property type="match status" value="1"/>
</dbReference>
<protein>
    <submittedName>
        <fullName evidence="1">CsgA protein</fullName>
    </submittedName>
</protein>
<dbReference type="InterPro" id="IPR052184">
    <property type="entry name" value="SDR_enzymes"/>
</dbReference>
<dbReference type="EMBL" id="MCBQ01016985">
    <property type="protein sequence ID" value="RKF59991.1"/>
    <property type="molecule type" value="Genomic_DNA"/>
</dbReference>
<evidence type="ECO:0000313" key="1">
    <source>
        <dbReference type="EMBL" id="RKF59991.1"/>
    </source>
</evidence>
<dbReference type="Proteomes" id="UP000283383">
    <property type="component" value="Unassembled WGS sequence"/>
</dbReference>
<evidence type="ECO:0000313" key="2">
    <source>
        <dbReference type="Proteomes" id="UP000283383"/>
    </source>
</evidence>
<dbReference type="InterPro" id="IPR002347">
    <property type="entry name" value="SDR_fam"/>
</dbReference>
<dbReference type="PANTHER" id="PTHR45458:SF1">
    <property type="entry name" value="SHORT CHAIN DEHYDROGENASE"/>
    <property type="match status" value="1"/>
</dbReference>
<dbReference type="InterPro" id="IPR036291">
    <property type="entry name" value="NAD(P)-bd_dom_sf"/>
</dbReference>
<dbReference type="STRING" id="62708.A0A420HRD1"/>
<keyword evidence="2" id="KW-1185">Reference proteome</keyword>
<sequence>MPQTWLIVGASSGFGLELASCLLTRGDRVIATARAPSTTHLYLESENASKLWSLTGGLNGSNLTILECDVDNENRIQAFRDQIRMLGRAGRVLEHGVIDFVVFNPSISNFPKRNSEITFSVFNHFLHRIAIGPLTVAQQLLRLSSLPLHETLISLKGFVSSIKIRTLVFISSDFWVTVKSQEFGDGNGAFAASIAALNQGLRHMAAELQRKAFAEGTKSPAILAIHPGNLNDLRKDTTNLFWQVESRIKLRELTKSLIKIIKEKGHGGMDEGGWLTAEKEGGRVESGEASFWTWDGKRYAE</sequence>
<dbReference type="PANTHER" id="PTHR45458">
    <property type="entry name" value="SHORT-CHAIN DEHYDROGENASE/REDUCTASE SDR"/>
    <property type="match status" value="1"/>
</dbReference>
<reference evidence="1 2" key="1">
    <citation type="journal article" date="2018" name="BMC Genomics">
        <title>Comparative genome analyses reveal sequence features reflecting distinct modes of host-adaptation between dicot and monocot powdery mildew.</title>
        <authorList>
            <person name="Wu Y."/>
            <person name="Ma X."/>
            <person name="Pan Z."/>
            <person name="Kale S.D."/>
            <person name="Song Y."/>
            <person name="King H."/>
            <person name="Zhang Q."/>
            <person name="Presley C."/>
            <person name="Deng X."/>
            <person name="Wei C.I."/>
            <person name="Xiao S."/>
        </authorList>
    </citation>
    <scope>NUCLEOTIDE SEQUENCE [LARGE SCALE GENOMIC DNA]</scope>
    <source>
        <strain evidence="1">UMSG3</strain>
    </source>
</reference>
<dbReference type="Pfam" id="PF00106">
    <property type="entry name" value="adh_short"/>
    <property type="match status" value="1"/>
</dbReference>
<dbReference type="SUPFAM" id="SSF51735">
    <property type="entry name" value="NAD(P)-binding Rossmann-fold domains"/>
    <property type="match status" value="1"/>
</dbReference>
<name>A0A420HRD1_9PEZI</name>
<dbReference type="GO" id="GO:0016616">
    <property type="term" value="F:oxidoreductase activity, acting on the CH-OH group of donors, NAD or NADP as acceptor"/>
    <property type="evidence" value="ECO:0007669"/>
    <property type="project" value="TreeGrafter"/>
</dbReference>
<accession>A0A420HRD1</accession>
<organism evidence="1 2">
    <name type="scientific">Golovinomyces cichoracearum</name>
    <dbReference type="NCBI Taxonomy" id="62708"/>
    <lineage>
        <taxon>Eukaryota</taxon>
        <taxon>Fungi</taxon>
        <taxon>Dikarya</taxon>
        <taxon>Ascomycota</taxon>
        <taxon>Pezizomycotina</taxon>
        <taxon>Leotiomycetes</taxon>
        <taxon>Erysiphales</taxon>
        <taxon>Erysiphaceae</taxon>
        <taxon>Golovinomyces</taxon>
    </lineage>
</organism>